<evidence type="ECO:0000256" key="1">
    <source>
        <dbReference type="ARBA" id="ARBA00023125"/>
    </source>
</evidence>
<dbReference type="PANTHER" id="PTHR30405">
    <property type="entry name" value="TRANSPOSASE"/>
    <property type="match status" value="1"/>
</dbReference>
<keyword evidence="5" id="KW-1185">Reference proteome</keyword>
<accession>A0ABU3NTJ6</accession>
<protein>
    <submittedName>
        <fullName evidence="4">Transposase</fullName>
    </submittedName>
</protein>
<keyword evidence="1" id="KW-0238">DNA-binding</keyword>
<dbReference type="Pfam" id="PF07282">
    <property type="entry name" value="Cas12f1-like_TNB"/>
    <property type="match status" value="1"/>
</dbReference>
<keyword evidence="4" id="KW-0614">Plasmid</keyword>
<geneLocation type="plasmid" evidence="4">
    <name>p4228-RoL</name>
</geneLocation>
<dbReference type="EMBL" id="JAUHMF010000010">
    <property type="protein sequence ID" value="MDT8899538.1"/>
    <property type="molecule type" value="Genomic_DNA"/>
</dbReference>
<dbReference type="Proteomes" id="UP001254165">
    <property type="component" value="Unassembled WGS sequence"/>
</dbReference>
<dbReference type="PANTHER" id="PTHR30405:SF11">
    <property type="entry name" value="RNA-GUIDED DNA ENDONUCLEASE RV2885C-RELATED"/>
    <property type="match status" value="1"/>
</dbReference>
<evidence type="ECO:0000256" key="2">
    <source>
        <dbReference type="SAM" id="MobiDB-lite"/>
    </source>
</evidence>
<dbReference type="InterPro" id="IPR051399">
    <property type="entry name" value="RNA-guided_DNA_endo/Transpos"/>
</dbReference>
<feature type="domain" description="Cas12f1-like TNB" evidence="3">
    <location>
        <begin position="289"/>
        <end position="355"/>
    </location>
</feature>
<sequence length="409" mass="46036">MIKVVQPNKRKADWLDAMAVRFSQAVQIGLDAAQAERTSSRAKLHRVVYHQARAKFGLPADYARMAVNAAVSLARSYYGLRKAKQRPSFPKVNGSQGIGLGVNAYAVVQDGRRFVLRVSTGARGQYLWLPLCVPARYRDRIASVYGDARLFKRRGQWYVMLPVRQPQTPVGCSDEPAFIGVDLGVARHATVVTPDRTVFFDGKEARRRREHFADLRRRYQRHRRTDRVKEQKGKESRWMDDLNHKISRRIVDLAARYPNPVIVLERLDGIRYRTHGSKCFNRMMASWAFRDLVDKIKYKAARSGIPVIFVDPRKTSQTCSRCGHVSRSNRPEQATFRCIACGYSTNADRNAARNIAAAGACLLSQGRPDTARPDGQTGDVSPRPDGVQGCASVHSDSNLASSMLEPHRL</sequence>
<proteinExistence type="predicted"/>
<reference evidence="4 5" key="1">
    <citation type="submission" date="2023-07" db="EMBL/GenBank/DDBJ databases">
        <title>Novel species of Thermanaerothrix with wide hydrolytic capabilities.</title>
        <authorList>
            <person name="Zayulina K.S."/>
            <person name="Podosokorskaya O.A."/>
            <person name="Elcheninov A.G."/>
        </authorList>
    </citation>
    <scope>NUCLEOTIDE SEQUENCE [LARGE SCALE GENOMIC DNA]</scope>
    <source>
        <strain evidence="4 5">4228-RoL</strain>
        <plasmid evidence="4">p4228-RoL</plasmid>
    </source>
</reference>
<organism evidence="4 5">
    <name type="scientific">Thermanaerothrix solaris</name>
    <dbReference type="NCBI Taxonomy" id="3058434"/>
    <lineage>
        <taxon>Bacteria</taxon>
        <taxon>Bacillati</taxon>
        <taxon>Chloroflexota</taxon>
        <taxon>Anaerolineae</taxon>
        <taxon>Anaerolineales</taxon>
        <taxon>Anaerolineaceae</taxon>
        <taxon>Thermanaerothrix</taxon>
    </lineage>
</organism>
<dbReference type="RefSeq" id="WP_315626321.1">
    <property type="nucleotide sequence ID" value="NZ_JAUHMF010000010.1"/>
</dbReference>
<evidence type="ECO:0000259" key="3">
    <source>
        <dbReference type="Pfam" id="PF07282"/>
    </source>
</evidence>
<evidence type="ECO:0000313" key="5">
    <source>
        <dbReference type="Proteomes" id="UP001254165"/>
    </source>
</evidence>
<name>A0ABU3NTJ6_9CHLR</name>
<dbReference type="NCBIfam" id="TIGR01766">
    <property type="entry name" value="IS200/IS605 family accessory protein TnpB-like domain"/>
    <property type="match status" value="1"/>
</dbReference>
<feature type="region of interest" description="Disordered" evidence="2">
    <location>
        <begin position="366"/>
        <end position="392"/>
    </location>
</feature>
<gene>
    <name evidence="4" type="ORF">QYE77_14835</name>
</gene>
<dbReference type="NCBIfam" id="NF040570">
    <property type="entry name" value="guided_TnpB"/>
    <property type="match status" value="1"/>
</dbReference>
<comment type="caution">
    <text evidence="4">The sequence shown here is derived from an EMBL/GenBank/DDBJ whole genome shotgun (WGS) entry which is preliminary data.</text>
</comment>
<evidence type="ECO:0000313" key="4">
    <source>
        <dbReference type="EMBL" id="MDT8899538.1"/>
    </source>
</evidence>
<dbReference type="InterPro" id="IPR010095">
    <property type="entry name" value="Cas12f1-like_TNB"/>
</dbReference>